<feature type="compositionally biased region" description="Low complexity" evidence="5">
    <location>
        <begin position="72"/>
        <end position="85"/>
    </location>
</feature>
<keyword evidence="1" id="KW-0479">Metal-binding</keyword>
<evidence type="ECO:0000259" key="6">
    <source>
        <dbReference type="PROSITE" id="PS50114"/>
    </source>
</evidence>
<gene>
    <name evidence="7" type="primary">ABSGL_11130.1 scaffold 12295</name>
</gene>
<feature type="region of interest" description="Disordered" evidence="5">
    <location>
        <begin position="1"/>
        <end position="188"/>
    </location>
</feature>
<dbReference type="EMBL" id="LT554468">
    <property type="protein sequence ID" value="SAM05255.1"/>
    <property type="molecule type" value="Genomic_DNA"/>
</dbReference>
<dbReference type="GO" id="GO:0008270">
    <property type="term" value="F:zinc ion binding"/>
    <property type="evidence" value="ECO:0007669"/>
    <property type="project" value="UniProtKB-KW"/>
</dbReference>
<dbReference type="PROSITE" id="PS00344">
    <property type="entry name" value="GATA_ZN_FINGER_1"/>
    <property type="match status" value="1"/>
</dbReference>
<evidence type="ECO:0000256" key="2">
    <source>
        <dbReference type="ARBA" id="ARBA00022771"/>
    </source>
</evidence>
<dbReference type="PROSITE" id="PS50114">
    <property type="entry name" value="GATA_ZN_FINGER_2"/>
    <property type="match status" value="1"/>
</dbReference>
<organism evidence="7">
    <name type="scientific">Absidia glauca</name>
    <name type="common">Pin mould</name>
    <dbReference type="NCBI Taxonomy" id="4829"/>
    <lineage>
        <taxon>Eukaryota</taxon>
        <taxon>Fungi</taxon>
        <taxon>Fungi incertae sedis</taxon>
        <taxon>Mucoromycota</taxon>
        <taxon>Mucoromycotina</taxon>
        <taxon>Mucoromycetes</taxon>
        <taxon>Mucorales</taxon>
        <taxon>Cunninghamellaceae</taxon>
        <taxon>Absidia</taxon>
    </lineage>
</organism>
<feature type="compositionally biased region" description="Polar residues" evidence="5">
    <location>
        <begin position="274"/>
        <end position="292"/>
    </location>
</feature>
<dbReference type="Pfam" id="PF00320">
    <property type="entry name" value="GATA"/>
    <property type="match status" value="1"/>
</dbReference>
<evidence type="ECO:0000256" key="1">
    <source>
        <dbReference type="ARBA" id="ARBA00022723"/>
    </source>
</evidence>
<feature type="compositionally biased region" description="Low complexity" evidence="5">
    <location>
        <begin position="408"/>
        <end position="417"/>
    </location>
</feature>
<keyword evidence="3" id="KW-0862">Zinc</keyword>
<feature type="region of interest" description="Disordered" evidence="5">
    <location>
        <begin position="378"/>
        <end position="417"/>
    </location>
</feature>
<evidence type="ECO:0000256" key="5">
    <source>
        <dbReference type="SAM" id="MobiDB-lite"/>
    </source>
</evidence>
<name>A0A163K3B5_ABSGL</name>
<dbReference type="InParanoid" id="A0A163K3B5"/>
<proteinExistence type="predicted"/>
<dbReference type="AlphaFoldDB" id="A0A163K3B5"/>
<feature type="domain" description="GATA-type" evidence="6">
    <location>
        <begin position="316"/>
        <end position="366"/>
    </location>
</feature>
<dbReference type="InterPro" id="IPR051140">
    <property type="entry name" value="GATA_TF"/>
</dbReference>
<feature type="region of interest" description="Disordered" evidence="5">
    <location>
        <begin position="257"/>
        <end position="310"/>
    </location>
</feature>
<dbReference type="GO" id="GO:0043565">
    <property type="term" value="F:sequence-specific DNA binding"/>
    <property type="evidence" value="ECO:0007669"/>
    <property type="project" value="InterPro"/>
</dbReference>
<feature type="compositionally biased region" description="Basic residues" evidence="5">
    <location>
        <begin position="93"/>
        <end position="103"/>
    </location>
</feature>
<reference evidence="7" key="1">
    <citation type="submission" date="2016-04" db="EMBL/GenBank/DDBJ databases">
        <authorList>
            <person name="Evans L.H."/>
            <person name="Alamgir A."/>
            <person name="Owens N."/>
            <person name="Weber N.D."/>
            <person name="Virtaneva K."/>
            <person name="Barbian K."/>
            <person name="Babar A."/>
            <person name="Rosenke K."/>
        </authorList>
    </citation>
    <scope>NUCLEOTIDE SEQUENCE [LARGE SCALE GENOMIC DNA]</scope>
    <source>
        <strain evidence="7">CBS 101.48</strain>
    </source>
</reference>
<accession>A0A163K3B5</accession>
<dbReference type="SUPFAM" id="SSF57716">
    <property type="entry name" value="Glucocorticoid receptor-like (DNA-binding domain)"/>
    <property type="match status" value="1"/>
</dbReference>
<feature type="compositionally biased region" description="Low complexity" evidence="5">
    <location>
        <begin position="177"/>
        <end position="186"/>
    </location>
</feature>
<protein>
    <recommendedName>
        <fullName evidence="6">GATA-type domain-containing protein</fullName>
    </recommendedName>
</protein>
<feature type="compositionally biased region" description="Low complexity" evidence="5">
    <location>
        <begin position="110"/>
        <end position="161"/>
    </location>
</feature>
<dbReference type="PANTHER" id="PTHR45658:SF122">
    <property type="entry name" value="GATA ZINC FINGER DOMAIN-CONTAINING PROTEIN 6"/>
    <property type="match status" value="1"/>
</dbReference>
<dbReference type="InterPro" id="IPR000679">
    <property type="entry name" value="Znf_GATA"/>
</dbReference>
<keyword evidence="2 4" id="KW-0863">Zinc-finger</keyword>
<dbReference type="InterPro" id="IPR013088">
    <property type="entry name" value="Znf_NHR/GATA"/>
</dbReference>
<keyword evidence="8" id="KW-1185">Reference proteome</keyword>
<sequence length="417" mass="46061">MTQSSSRQTDNERPVLPPISSMDGYLHTRNNSAAPQPLSPTPPWSNSSNAGIDDQMIQPQQQHRTSLPVLGSSSSSSSSSTSSSSNNALLNHQQHRPYHHPRQHSLPQLPSNSSMIPTTPSSSSPLLSSSIASSSIPLPSSSSALSSGPSSAPSFFGSTATNSSSMYEQDERRRRSSSSQEQSLSRIDNDVNEVIRHCHYLSDNMTQQKHQLLDQDYFCDSTKVRPWLDGMIGRANEVLNALLRLRKQQMTAEMTRLHGTGGHGTSDDGDCHSLQDTNQENDLTSTRSSKSSGKLDGTYHTIRQKKRGRRSVFQGRCHSCNISETPEWRRGPDGARTLCNACGLHYAKLARKKAEQQKEQTKHGKRTTYDILVTDLSMQDYDSMRRPRRTHPQTSKPPSPLLDDHSDCPPSSSSPNP</sequence>
<dbReference type="SMART" id="SM00401">
    <property type="entry name" value="ZnF_GATA"/>
    <property type="match status" value="1"/>
</dbReference>
<evidence type="ECO:0000256" key="3">
    <source>
        <dbReference type="ARBA" id="ARBA00022833"/>
    </source>
</evidence>
<evidence type="ECO:0000313" key="8">
    <source>
        <dbReference type="Proteomes" id="UP000078561"/>
    </source>
</evidence>
<evidence type="ECO:0000313" key="7">
    <source>
        <dbReference type="EMBL" id="SAM05255.1"/>
    </source>
</evidence>
<dbReference type="Proteomes" id="UP000078561">
    <property type="component" value="Unassembled WGS sequence"/>
</dbReference>
<evidence type="ECO:0000256" key="4">
    <source>
        <dbReference type="PROSITE-ProRule" id="PRU00094"/>
    </source>
</evidence>
<dbReference type="Gene3D" id="3.30.50.10">
    <property type="entry name" value="Erythroid Transcription Factor GATA-1, subunit A"/>
    <property type="match status" value="1"/>
</dbReference>
<dbReference type="PANTHER" id="PTHR45658">
    <property type="entry name" value="GATA TRANSCRIPTION FACTOR"/>
    <property type="match status" value="1"/>
</dbReference>
<dbReference type="STRING" id="4829.A0A163K3B5"/>
<dbReference type="CDD" id="cd00202">
    <property type="entry name" value="ZnF_GATA"/>
    <property type="match status" value="1"/>
</dbReference>
<dbReference type="OrthoDB" id="2162994at2759"/>
<dbReference type="GO" id="GO:0006355">
    <property type="term" value="P:regulation of DNA-templated transcription"/>
    <property type="evidence" value="ECO:0007669"/>
    <property type="project" value="InterPro"/>
</dbReference>